<evidence type="ECO:0000313" key="3">
    <source>
        <dbReference type="Proteomes" id="UP000640052"/>
    </source>
</evidence>
<reference evidence="2" key="1">
    <citation type="submission" date="2021-01" db="EMBL/GenBank/DDBJ databases">
        <title>Whole genome shotgun sequence of Acrocarpospora phusangensis NBRC 108782.</title>
        <authorList>
            <person name="Komaki H."/>
            <person name="Tamura T."/>
        </authorList>
    </citation>
    <scope>NUCLEOTIDE SEQUENCE</scope>
    <source>
        <strain evidence="2">NBRC 108782</strain>
    </source>
</reference>
<keyword evidence="1" id="KW-0812">Transmembrane</keyword>
<keyword evidence="1" id="KW-0472">Membrane</keyword>
<accession>A0A919QEK2</accession>
<proteinExistence type="predicted"/>
<sequence>MIGLGALLALTGAVWTLQGLGYIGGSFMSGNTTWAIIGPIVLVAGLALAVWTLRRRS</sequence>
<keyword evidence="1" id="KW-1133">Transmembrane helix</keyword>
<gene>
    <name evidence="2" type="ORF">Aph01nite_42450</name>
</gene>
<feature type="transmembrane region" description="Helical" evidence="1">
    <location>
        <begin position="35"/>
        <end position="53"/>
    </location>
</feature>
<dbReference type="Proteomes" id="UP000640052">
    <property type="component" value="Unassembled WGS sequence"/>
</dbReference>
<dbReference type="EMBL" id="BOOA01000034">
    <property type="protein sequence ID" value="GIH25935.1"/>
    <property type="molecule type" value="Genomic_DNA"/>
</dbReference>
<dbReference type="AlphaFoldDB" id="A0A919QEK2"/>
<evidence type="ECO:0008006" key="4">
    <source>
        <dbReference type="Google" id="ProtNLM"/>
    </source>
</evidence>
<evidence type="ECO:0000256" key="1">
    <source>
        <dbReference type="SAM" id="Phobius"/>
    </source>
</evidence>
<comment type="caution">
    <text evidence="2">The sequence shown here is derived from an EMBL/GenBank/DDBJ whole genome shotgun (WGS) entry which is preliminary data.</text>
</comment>
<protein>
    <recommendedName>
        <fullName evidence="4">Integral membrane protein</fullName>
    </recommendedName>
</protein>
<organism evidence="2 3">
    <name type="scientific">Acrocarpospora phusangensis</name>
    <dbReference type="NCBI Taxonomy" id="1070424"/>
    <lineage>
        <taxon>Bacteria</taxon>
        <taxon>Bacillati</taxon>
        <taxon>Actinomycetota</taxon>
        <taxon>Actinomycetes</taxon>
        <taxon>Streptosporangiales</taxon>
        <taxon>Streptosporangiaceae</taxon>
        <taxon>Acrocarpospora</taxon>
    </lineage>
</organism>
<evidence type="ECO:0000313" key="2">
    <source>
        <dbReference type="EMBL" id="GIH25935.1"/>
    </source>
</evidence>
<name>A0A919QEK2_9ACTN</name>
<keyword evidence="3" id="KW-1185">Reference proteome</keyword>